<feature type="transmembrane region" description="Helical" evidence="1">
    <location>
        <begin position="154"/>
        <end position="179"/>
    </location>
</feature>
<evidence type="ECO:0000313" key="3">
    <source>
        <dbReference type="EMBL" id="RJP25477.1"/>
    </source>
</evidence>
<keyword evidence="1" id="KW-0812">Transmembrane</keyword>
<keyword evidence="1" id="KW-1133">Transmembrane helix</keyword>
<comment type="caution">
    <text evidence="3">The sequence shown here is derived from an EMBL/GenBank/DDBJ whole genome shotgun (WGS) entry which is preliminary data.</text>
</comment>
<dbReference type="SUPFAM" id="SSF53649">
    <property type="entry name" value="Alkaline phosphatase-like"/>
    <property type="match status" value="1"/>
</dbReference>
<keyword evidence="1" id="KW-0472">Membrane</keyword>
<gene>
    <name evidence="3" type="ORF">C4520_02420</name>
</gene>
<dbReference type="InterPro" id="IPR000917">
    <property type="entry name" value="Sulfatase_N"/>
</dbReference>
<dbReference type="CDD" id="cd16148">
    <property type="entry name" value="sulfatase_like"/>
    <property type="match status" value="1"/>
</dbReference>
<feature type="transmembrane region" description="Helical" evidence="1">
    <location>
        <begin position="54"/>
        <end position="79"/>
    </location>
</feature>
<protein>
    <recommendedName>
        <fullName evidence="2">Sulfatase N-terminal domain-containing protein</fullName>
    </recommendedName>
</protein>
<feature type="domain" description="Sulfatase N-terminal" evidence="2">
    <location>
        <begin position="196"/>
        <end position="504"/>
    </location>
</feature>
<accession>A0A3A4NYC6</accession>
<sequence length="627" mass="70339">MAAEVSDMDRKKFLFDVKVQNVRHGLLAAFILLVILFVEYFVKIAAGAFSLKQALFAIALYGVLLFSLDTIVLIFWAFIRWSLRLTYGYFSLLLCFSVFVVAGSHMNKHLLAGNFFSPRSVAITAAFGMGCLALGLALFLLLRNRSGTNRRERVGVLSPLFGILRIAAFIGLVGVAIPWPRHSSVVATRGPENPIHIFIIVLDALRPDHLSCYGYVRDTSPNIDQLLPEATLFRNAYCAANWTVASVSSIFTGLPPAMHQVFEKDNRLPESAETIAEILKSRGWKTGFFMGIRVAGHEVGFSQGFDLSYPLGAPRWSVQGETAIEQAVKRLRMYGGYEAFNAKNIFHSVTKWLEADRRRPAFAYVHLQEPHWPYNPPAPYNALFSEEPLQGKRFGSARDQTPEELEKSLALYDGDIAYTDFHVGIFLKYLKEMELYDKSLIIVSADHGEEFYEHGGWGHGQTLYEETVHVPLIIKPPAACERVRESDILCGLTDIFPTVLDYAEIEHPEVYGRSLAPAIEGKPMEVVPVISSASDSASAYPYLNALRTPEYTLIEDNRAGLRIELYSRITDPKEGKDIADGKLDIAQMLHAELKGHVEAQLSLSYHKEIYEVSEERMRALRDLGYLE</sequence>
<dbReference type="Proteomes" id="UP000265882">
    <property type="component" value="Unassembled WGS sequence"/>
</dbReference>
<dbReference type="Pfam" id="PF00884">
    <property type="entry name" value="Sulfatase"/>
    <property type="match status" value="1"/>
</dbReference>
<dbReference type="EMBL" id="QZKU01000022">
    <property type="protein sequence ID" value="RJP25477.1"/>
    <property type="molecule type" value="Genomic_DNA"/>
</dbReference>
<proteinExistence type="predicted"/>
<name>A0A3A4NYC6_ABYX5</name>
<feature type="transmembrane region" description="Helical" evidence="1">
    <location>
        <begin position="21"/>
        <end position="42"/>
    </location>
</feature>
<feature type="transmembrane region" description="Helical" evidence="1">
    <location>
        <begin position="121"/>
        <end position="142"/>
    </location>
</feature>
<reference evidence="3 4" key="1">
    <citation type="journal article" date="2017" name="ISME J.">
        <title>Energy and carbon metabolisms in a deep terrestrial subsurface fluid microbial community.</title>
        <authorList>
            <person name="Momper L."/>
            <person name="Jungbluth S.P."/>
            <person name="Lee M.D."/>
            <person name="Amend J.P."/>
        </authorList>
    </citation>
    <scope>NUCLEOTIDE SEQUENCE [LARGE SCALE GENOMIC DNA]</scope>
    <source>
        <strain evidence="3">SURF_5</strain>
    </source>
</reference>
<evidence type="ECO:0000256" key="1">
    <source>
        <dbReference type="SAM" id="Phobius"/>
    </source>
</evidence>
<dbReference type="AlphaFoldDB" id="A0A3A4NYC6"/>
<dbReference type="InterPro" id="IPR052701">
    <property type="entry name" value="GAG_Ulvan_Degrading_Sulfatases"/>
</dbReference>
<evidence type="ECO:0000259" key="2">
    <source>
        <dbReference type="Pfam" id="PF00884"/>
    </source>
</evidence>
<feature type="transmembrane region" description="Helical" evidence="1">
    <location>
        <begin position="86"/>
        <end position="106"/>
    </location>
</feature>
<organism evidence="3 4">
    <name type="scientific">Abyssobacteria bacterium (strain SURF_5)</name>
    <dbReference type="NCBI Taxonomy" id="2093360"/>
    <lineage>
        <taxon>Bacteria</taxon>
        <taxon>Pseudomonadati</taxon>
        <taxon>Candidatus Hydrogenedentota</taxon>
        <taxon>Candidatus Abyssobacteria</taxon>
    </lineage>
</organism>
<evidence type="ECO:0000313" key="4">
    <source>
        <dbReference type="Proteomes" id="UP000265882"/>
    </source>
</evidence>
<dbReference type="PANTHER" id="PTHR43751">
    <property type="entry name" value="SULFATASE"/>
    <property type="match status" value="1"/>
</dbReference>
<dbReference type="Gene3D" id="3.40.720.10">
    <property type="entry name" value="Alkaline Phosphatase, subunit A"/>
    <property type="match status" value="1"/>
</dbReference>
<dbReference type="PANTHER" id="PTHR43751:SF3">
    <property type="entry name" value="SULFATASE N-TERMINAL DOMAIN-CONTAINING PROTEIN"/>
    <property type="match status" value="1"/>
</dbReference>
<dbReference type="InterPro" id="IPR017850">
    <property type="entry name" value="Alkaline_phosphatase_core_sf"/>
</dbReference>